<feature type="chain" id="PRO_5004547948" evidence="1">
    <location>
        <begin position="19"/>
        <end position="93"/>
    </location>
</feature>
<reference evidence="2 3" key="1">
    <citation type="journal article" date="2013" name="PLoS ONE">
        <title>Genomic and secretomic analyses reveal unique features of the lignocellulolytic enzyme system of Penicillium decumbens.</title>
        <authorList>
            <person name="Liu G."/>
            <person name="Zhang L."/>
            <person name="Wei X."/>
            <person name="Zou G."/>
            <person name="Qin Y."/>
            <person name="Ma L."/>
            <person name="Li J."/>
            <person name="Zheng H."/>
            <person name="Wang S."/>
            <person name="Wang C."/>
            <person name="Xun L."/>
            <person name="Zhao G.-P."/>
            <person name="Zhou Z."/>
            <person name="Qu Y."/>
        </authorList>
    </citation>
    <scope>NUCLEOTIDE SEQUENCE [LARGE SCALE GENOMIC DNA]</scope>
    <source>
        <strain evidence="3">114-2 / CGMCC 5302</strain>
    </source>
</reference>
<gene>
    <name evidence="2" type="ORF">PDE_01478</name>
</gene>
<dbReference type="AlphaFoldDB" id="S7ZCX4"/>
<keyword evidence="3" id="KW-1185">Reference proteome</keyword>
<name>S7ZCX4_PENO1</name>
<dbReference type="EMBL" id="KB644409">
    <property type="protein sequence ID" value="EPS26541.1"/>
    <property type="molecule type" value="Genomic_DNA"/>
</dbReference>
<sequence length="93" mass="10232">MKLFNLSIYYIILGSATSWKLEAGSQTWSGSTPQGCRSVYIRRGTEISWEGSPGARTLQLYNVQGSCSRVYRTVIGEGDINASNNIYGFVVKA</sequence>
<dbReference type="Proteomes" id="UP000019376">
    <property type="component" value="Unassembled WGS sequence"/>
</dbReference>
<feature type="signal peptide" evidence="1">
    <location>
        <begin position="1"/>
        <end position="18"/>
    </location>
</feature>
<accession>S7ZCX4</accession>
<organism evidence="2 3">
    <name type="scientific">Penicillium oxalicum (strain 114-2 / CGMCC 5302)</name>
    <name type="common">Penicillium decumbens</name>
    <dbReference type="NCBI Taxonomy" id="933388"/>
    <lineage>
        <taxon>Eukaryota</taxon>
        <taxon>Fungi</taxon>
        <taxon>Dikarya</taxon>
        <taxon>Ascomycota</taxon>
        <taxon>Pezizomycotina</taxon>
        <taxon>Eurotiomycetes</taxon>
        <taxon>Eurotiomycetidae</taxon>
        <taxon>Eurotiales</taxon>
        <taxon>Aspergillaceae</taxon>
        <taxon>Penicillium</taxon>
    </lineage>
</organism>
<evidence type="ECO:0000313" key="2">
    <source>
        <dbReference type="EMBL" id="EPS26541.1"/>
    </source>
</evidence>
<dbReference type="OrthoDB" id="4445105at2759"/>
<protein>
    <submittedName>
        <fullName evidence="2">Uncharacterized protein</fullName>
    </submittedName>
</protein>
<evidence type="ECO:0000256" key="1">
    <source>
        <dbReference type="SAM" id="SignalP"/>
    </source>
</evidence>
<proteinExistence type="predicted"/>
<evidence type="ECO:0000313" key="3">
    <source>
        <dbReference type="Proteomes" id="UP000019376"/>
    </source>
</evidence>
<dbReference type="HOGENOM" id="CLU_2400369_0_0_1"/>
<keyword evidence="1" id="KW-0732">Signal</keyword>